<reference evidence="1" key="1">
    <citation type="journal article" date="2018" name="Nat. Plants">
        <title>Whole-genome landscape of Medicago truncatula symbiotic genes.</title>
        <authorList>
            <person name="Pecrix Y."/>
            <person name="Gamas P."/>
            <person name="Carrere S."/>
        </authorList>
    </citation>
    <scope>NUCLEOTIDE SEQUENCE</scope>
    <source>
        <tissue evidence="1">Leaves</tissue>
    </source>
</reference>
<evidence type="ECO:0000313" key="1">
    <source>
        <dbReference type="EMBL" id="RHN40608.1"/>
    </source>
</evidence>
<gene>
    <name evidence="1" type="ORF">MtrunA17_Chr8g0356541</name>
</gene>
<protein>
    <submittedName>
        <fullName evidence="1">Uncharacterized protein</fullName>
    </submittedName>
</protein>
<proteinExistence type="predicted"/>
<comment type="caution">
    <text evidence="1">The sequence shown here is derived from an EMBL/GenBank/DDBJ whole genome shotgun (WGS) entry which is preliminary data.</text>
</comment>
<accession>A0A396GJP7</accession>
<sequence>MENDNFFNQQSHRLNSYLHQQIFYPSSSLVEAPYNTTNFETPLHVQNNPSNTNINVDNLFIDGDRTYIL</sequence>
<dbReference type="Proteomes" id="UP000265566">
    <property type="component" value="Chromosome 8"/>
</dbReference>
<dbReference type="AlphaFoldDB" id="A0A396GJP7"/>
<name>A0A396GJP7_MEDTR</name>
<dbReference type="Gramene" id="rna46776">
    <property type="protein sequence ID" value="RHN40608.1"/>
    <property type="gene ID" value="gene46776"/>
</dbReference>
<organism evidence="1">
    <name type="scientific">Medicago truncatula</name>
    <name type="common">Barrel medic</name>
    <name type="synonym">Medicago tribuloides</name>
    <dbReference type="NCBI Taxonomy" id="3880"/>
    <lineage>
        <taxon>Eukaryota</taxon>
        <taxon>Viridiplantae</taxon>
        <taxon>Streptophyta</taxon>
        <taxon>Embryophyta</taxon>
        <taxon>Tracheophyta</taxon>
        <taxon>Spermatophyta</taxon>
        <taxon>Magnoliopsida</taxon>
        <taxon>eudicotyledons</taxon>
        <taxon>Gunneridae</taxon>
        <taxon>Pentapetalae</taxon>
        <taxon>rosids</taxon>
        <taxon>fabids</taxon>
        <taxon>Fabales</taxon>
        <taxon>Fabaceae</taxon>
        <taxon>Papilionoideae</taxon>
        <taxon>50 kb inversion clade</taxon>
        <taxon>NPAAA clade</taxon>
        <taxon>Hologalegina</taxon>
        <taxon>IRL clade</taxon>
        <taxon>Trifolieae</taxon>
        <taxon>Medicago</taxon>
    </lineage>
</organism>
<dbReference type="EMBL" id="PSQE01000008">
    <property type="protein sequence ID" value="RHN40608.1"/>
    <property type="molecule type" value="Genomic_DNA"/>
</dbReference>